<gene>
    <name evidence="2" type="ORF">GSLYS_00019997001</name>
</gene>
<evidence type="ECO:0000256" key="1">
    <source>
        <dbReference type="SAM" id="SignalP"/>
    </source>
</evidence>
<reference evidence="2 3" key="1">
    <citation type="submission" date="2024-04" db="EMBL/GenBank/DDBJ databases">
        <authorList>
            <consortium name="Genoscope - CEA"/>
            <person name="William W."/>
        </authorList>
    </citation>
    <scope>NUCLEOTIDE SEQUENCE [LARGE SCALE GENOMIC DNA]</scope>
</reference>
<proteinExistence type="predicted"/>
<comment type="caution">
    <text evidence="2">The sequence shown here is derived from an EMBL/GenBank/DDBJ whole genome shotgun (WGS) entry which is preliminary data.</text>
</comment>
<keyword evidence="1" id="KW-0732">Signal</keyword>
<feature type="chain" id="PRO_5043943079" evidence="1">
    <location>
        <begin position="22"/>
        <end position="96"/>
    </location>
</feature>
<dbReference type="Proteomes" id="UP001497497">
    <property type="component" value="Unassembled WGS sequence"/>
</dbReference>
<keyword evidence="3" id="KW-1185">Reference proteome</keyword>
<protein>
    <submittedName>
        <fullName evidence="2">Uncharacterized protein</fullName>
    </submittedName>
</protein>
<feature type="signal peptide" evidence="1">
    <location>
        <begin position="1"/>
        <end position="21"/>
    </location>
</feature>
<evidence type="ECO:0000313" key="3">
    <source>
        <dbReference type="Proteomes" id="UP001497497"/>
    </source>
</evidence>
<name>A0AAV2IIG5_LYMST</name>
<evidence type="ECO:0000313" key="2">
    <source>
        <dbReference type="EMBL" id="CAL1546620.1"/>
    </source>
</evidence>
<organism evidence="2 3">
    <name type="scientific">Lymnaea stagnalis</name>
    <name type="common">Great pond snail</name>
    <name type="synonym">Helix stagnalis</name>
    <dbReference type="NCBI Taxonomy" id="6523"/>
    <lineage>
        <taxon>Eukaryota</taxon>
        <taxon>Metazoa</taxon>
        <taxon>Spiralia</taxon>
        <taxon>Lophotrochozoa</taxon>
        <taxon>Mollusca</taxon>
        <taxon>Gastropoda</taxon>
        <taxon>Heterobranchia</taxon>
        <taxon>Euthyneura</taxon>
        <taxon>Panpulmonata</taxon>
        <taxon>Hygrophila</taxon>
        <taxon>Lymnaeoidea</taxon>
        <taxon>Lymnaeidae</taxon>
        <taxon>Lymnaea</taxon>
    </lineage>
</organism>
<dbReference type="EMBL" id="CAXITT010000834">
    <property type="protein sequence ID" value="CAL1546620.1"/>
    <property type="molecule type" value="Genomic_DNA"/>
</dbReference>
<sequence length="96" mass="10724">MFSFLFAILAVTVCLVASTNSFSIRDLECPQNGISQCMATVQRRPNGATFCQDAQDALNCVTRYLRTCFSRNDPSFLEALATYDITGLYQKMITMC</sequence>
<accession>A0AAV2IIG5</accession>
<dbReference type="AlphaFoldDB" id="A0AAV2IIG5"/>